<evidence type="ECO:0000256" key="5">
    <source>
        <dbReference type="ARBA" id="ARBA00023277"/>
    </source>
</evidence>
<dbReference type="Proteomes" id="UP001595840">
    <property type="component" value="Unassembled WGS sequence"/>
</dbReference>
<dbReference type="RefSeq" id="WP_290263951.1">
    <property type="nucleotide sequence ID" value="NZ_JAUFQG010000006.1"/>
</dbReference>
<keyword evidence="4" id="KW-0460">Magnesium</keyword>
<dbReference type="NCBIfam" id="TIGR01509">
    <property type="entry name" value="HAD-SF-IA-v3"/>
    <property type="match status" value="1"/>
</dbReference>
<dbReference type="InterPro" id="IPR023214">
    <property type="entry name" value="HAD_sf"/>
</dbReference>
<dbReference type="InterPro" id="IPR036412">
    <property type="entry name" value="HAD-like_sf"/>
</dbReference>
<keyword evidence="6" id="KW-0378">Hydrolase</keyword>
<dbReference type="InterPro" id="IPR041492">
    <property type="entry name" value="HAD_2"/>
</dbReference>
<dbReference type="SFLD" id="SFLDS00003">
    <property type="entry name" value="Haloacid_Dehalogenase"/>
    <property type="match status" value="1"/>
</dbReference>
<dbReference type="PANTHER" id="PTHR46193:SF18">
    <property type="entry name" value="HEXITOL PHOSPHATASE B"/>
    <property type="match status" value="1"/>
</dbReference>
<dbReference type="EMBL" id="JBHSCX010000004">
    <property type="protein sequence ID" value="MFC4361867.1"/>
    <property type="molecule type" value="Genomic_DNA"/>
</dbReference>
<gene>
    <name evidence="6" type="ORF">ACFOX3_06105</name>
</gene>
<organism evidence="6 7">
    <name type="scientific">Simiduia curdlanivorans</name>
    <dbReference type="NCBI Taxonomy" id="1492769"/>
    <lineage>
        <taxon>Bacteria</taxon>
        <taxon>Pseudomonadati</taxon>
        <taxon>Pseudomonadota</taxon>
        <taxon>Gammaproteobacteria</taxon>
        <taxon>Cellvibrionales</taxon>
        <taxon>Cellvibrionaceae</taxon>
        <taxon>Simiduia</taxon>
    </lineage>
</organism>
<dbReference type="SFLD" id="SFLDG01135">
    <property type="entry name" value="C1.5.6:_HAD__Beta-PGM__Phospha"/>
    <property type="match status" value="1"/>
</dbReference>
<comment type="similarity">
    <text evidence="2">Belongs to the HAD-like hydrolase superfamily. CbbY/CbbZ/Gph/YieH family.</text>
</comment>
<accession>A0ABV8V271</accession>
<evidence type="ECO:0000256" key="3">
    <source>
        <dbReference type="ARBA" id="ARBA00022723"/>
    </source>
</evidence>
<comment type="cofactor">
    <cofactor evidence="1">
        <name>Mg(2+)</name>
        <dbReference type="ChEBI" id="CHEBI:18420"/>
    </cofactor>
</comment>
<dbReference type="SFLD" id="SFLDG01129">
    <property type="entry name" value="C1.5:_HAD__Beta-PGM__Phosphata"/>
    <property type="match status" value="1"/>
</dbReference>
<dbReference type="Gene3D" id="1.10.150.240">
    <property type="entry name" value="Putative phosphatase, domain 2"/>
    <property type="match status" value="1"/>
</dbReference>
<dbReference type="InterPro" id="IPR006439">
    <property type="entry name" value="HAD-SF_hydro_IA"/>
</dbReference>
<dbReference type="GO" id="GO:0016787">
    <property type="term" value="F:hydrolase activity"/>
    <property type="evidence" value="ECO:0007669"/>
    <property type="project" value="UniProtKB-KW"/>
</dbReference>
<protein>
    <submittedName>
        <fullName evidence="6">HAD family hydrolase</fullName>
    </submittedName>
</protein>
<evidence type="ECO:0000256" key="2">
    <source>
        <dbReference type="ARBA" id="ARBA00006171"/>
    </source>
</evidence>
<keyword evidence="3" id="KW-0479">Metal-binding</keyword>
<evidence type="ECO:0000313" key="6">
    <source>
        <dbReference type="EMBL" id="MFC4361867.1"/>
    </source>
</evidence>
<dbReference type="InterPro" id="IPR023198">
    <property type="entry name" value="PGP-like_dom2"/>
</dbReference>
<dbReference type="Gene3D" id="3.40.50.1000">
    <property type="entry name" value="HAD superfamily/HAD-like"/>
    <property type="match status" value="1"/>
</dbReference>
<proteinExistence type="inferred from homology"/>
<evidence type="ECO:0000256" key="4">
    <source>
        <dbReference type="ARBA" id="ARBA00022842"/>
    </source>
</evidence>
<comment type="caution">
    <text evidence="6">The sequence shown here is derived from an EMBL/GenBank/DDBJ whole genome shotgun (WGS) entry which is preliminary data.</text>
</comment>
<evidence type="ECO:0000313" key="7">
    <source>
        <dbReference type="Proteomes" id="UP001595840"/>
    </source>
</evidence>
<dbReference type="Pfam" id="PF13419">
    <property type="entry name" value="HAD_2"/>
    <property type="match status" value="1"/>
</dbReference>
<dbReference type="PRINTS" id="PR00413">
    <property type="entry name" value="HADHALOGNASE"/>
</dbReference>
<dbReference type="SUPFAM" id="SSF56784">
    <property type="entry name" value="HAD-like"/>
    <property type="match status" value="1"/>
</dbReference>
<keyword evidence="5" id="KW-0119">Carbohydrate metabolism</keyword>
<dbReference type="PANTHER" id="PTHR46193">
    <property type="entry name" value="6-PHOSPHOGLUCONATE PHOSPHATASE"/>
    <property type="match status" value="1"/>
</dbReference>
<dbReference type="InterPro" id="IPR051600">
    <property type="entry name" value="Beta-PGM-like"/>
</dbReference>
<evidence type="ECO:0000256" key="1">
    <source>
        <dbReference type="ARBA" id="ARBA00001946"/>
    </source>
</evidence>
<reference evidence="7" key="1">
    <citation type="journal article" date="2019" name="Int. J. Syst. Evol. Microbiol.">
        <title>The Global Catalogue of Microorganisms (GCM) 10K type strain sequencing project: providing services to taxonomists for standard genome sequencing and annotation.</title>
        <authorList>
            <consortium name="The Broad Institute Genomics Platform"/>
            <consortium name="The Broad Institute Genome Sequencing Center for Infectious Disease"/>
            <person name="Wu L."/>
            <person name="Ma J."/>
        </authorList>
    </citation>
    <scope>NUCLEOTIDE SEQUENCE [LARGE SCALE GENOMIC DNA]</scope>
    <source>
        <strain evidence="7">CECT 8570</strain>
    </source>
</reference>
<sequence length="220" mass="23935">MTPIKAVLFDHDGTLANSEVVHFQFWRDVLADRGVGFLEDDYRLHFTGVSELNTAIAIKTRFGLTDSVENLVAAKRAQAKQFHATQVYPLMPGVEEVLLALQGLGIRMAVVSGSARFALEANLTGLGLGQFFECIASGEEVANNKPAPDVYQQALTVMGLKADACIAVEDTASGLRAAVAAGIRTCVIPNDYSAHHDFSGASHRVENLLEFLLWFRRHCC</sequence>
<keyword evidence="7" id="KW-1185">Reference proteome</keyword>
<name>A0ABV8V271_9GAMM</name>